<organism evidence="9 10">
    <name type="scientific">Phaeodactylibacter xiamenensis</name>
    <dbReference type="NCBI Taxonomy" id="1524460"/>
    <lineage>
        <taxon>Bacteria</taxon>
        <taxon>Pseudomonadati</taxon>
        <taxon>Bacteroidota</taxon>
        <taxon>Saprospiria</taxon>
        <taxon>Saprospirales</taxon>
        <taxon>Haliscomenobacteraceae</taxon>
        <taxon>Phaeodactylibacter</taxon>
    </lineage>
</organism>
<evidence type="ECO:0008006" key="11">
    <source>
        <dbReference type="Google" id="ProtNLM"/>
    </source>
</evidence>
<evidence type="ECO:0000256" key="3">
    <source>
        <dbReference type="ARBA" id="ARBA00022729"/>
    </source>
</evidence>
<dbReference type="Pfam" id="PF07980">
    <property type="entry name" value="SusD_RagB"/>
    <property type="match status" value="1"/>
</dbReference>
<keyword evidence="3 6" id="KW-0732">Signal</keyword>
<feature type="domain" description="RagB/SusD" evidence="7">
    <location>
        <begin position="364"/>
        <end position="488"/>
    </location>
</feature>
<feature type="chain" id="PRO_5001947574" description="Carbohydrate-binding protein SusD" evidence="6">
    <location>
        <begin position="22"/>
        <end position="488"/>
    </location>
</feature>
<comment type="similarity">
    <text evidence="2">Belongs to the SusD family.</text>
</comment>
<evidence type="ECO:0000256" key="1">
    <source>
        <dbReference type="ARBA" id="ARBA00004442"/>
    </source>
</evidence>
<sequence length="488" mass="54466">MKKLLTFTALLLALSSCQDFLNIEPQDQISKDEALNTLEGIDAAIIGAYSSLGASDYYRQHFTAYPELAGNMQPNPAAAGSDGVAGNQSAIITTYREGNFFTINPGYENNSFDNFYAVLYNHLNRVNNIIAALETLETDQEARRNSLRGEALALRAIAHFDLLRLYAQPYLFTEDGSHPGVVLAERPFEVTERPARRTVAEGYTLIESDLLRAVELLGPNARRTTDRIWLTPLIARGLLARAYAYQGNWAGVVEQTTAVINAGQVTLLNPDDYVDTWAEQQFNPEVLWYLDLQRFRNADAGSAGLIASIARVVGAPSDVENPPFCTVTQDLLDRLEEGDIRRELYQEIEGQVYCSKYALQPNSISNFPMLRLSEIYLLRAEAYAKLGQDALAQADYNLIHQRAVADAIPTTLTGTELKDEIFEERRRELSLEGHLLFDLKRTGRSVERDNCLPANPNCDLAYPDYRFALPIPQSALNANPNLIQNQGY</sequence>
<dbReference type="CDD" id="cd08977">
    <property type="entry name" value="SusD"/>
    <property type="match status" value="1"/>
</dbReference>
<dbReference type="SUPFAM" id="SSF48452">
    <property type="entry name" value="TPR-like"/>
    <property type="match status" value="1"/>
</dbReference>
<comment type="subcellular location">
    <subcellularLocation>
        <location evidence="1">Cell outer membrane</location>
    </subcellularLocation>
</comment>
<evidence type="ECO:0000313" key="9">
    <source>
        <dbReference type="EMBL" id="KGE84945.1"/>
    </source>
</evidence>
<evidence type="ECO:0000256" key="2">
    <source>
        <dbReference type="ARBA" id="ARBA00006275"/>
    </source>
</evidence>
<evidence type="ECO:0000256" key="4">
    <source>
        <dbReference type="ARBA" id="ARBA00023136"/>
    </source>
</evidence>
<name>A0A098RYE5_9BACT</name>
<accession>A0A098RYE5</accession>
<dbReference type="InterPro" id="IPR011990">
    <property type="entry name" value="TPR-like_helical_dom_sf"/>
</dbReference>
<evidence type="ECO:0000313" key="10">
    <source>
        <dbReference type="Proteomes" id="UP000029736"/>
    </source>
</evidence>
<reference evidence="9 10" key="1">
    <citation type="journal article" date="2014" name="Int. J. Syst. Evol. Microbiol.">
        <title>Phaeodactylibacter xiamenensis gen. nov., sp. nov., a member of the family Saprospiraceae isolated from the marine alga Phaeodactylum tricornutum.</title>
        <authorList>
            <person name="Chen Z.Jr."/>
            <person name="Lei X."/>
            <person name="Lai Q."/>
            <person name="Li Y."/>
            <person name="Zhang B."/>
            <person name="Zhang J."/>
            <person name="Zhang H."/>
            <person name="Yang L."/>
            <person name="Zheng W."/>
            <person name="Tian Y."/>
            <person name="Yu Z."/>
            <person name="Xu H.Jr."/>
            <person name="Zheng T."/>
        </authorList>
    </citation>
    <scope>NUCLEOTIDE SEQUENCE [LARGE SCALE GENOMIC DNA]</scope>
    <source>
        <strain evidence="9 10">KD52</strain>
    </source>
</reference>
<keyword evidence="5" id="KW-0998">Cell outer membrane</keyword>
<comment type="caution">
    <text evidence="9">The sequence shown here is derived from an EMBL/GenBank/DDBJ whole genome shotgun (WGS) entry which is preliminary data.</text>
</comment>
<dbReference type="Proteomes" id="UP000029736">
    <property type="component" value="Unassembled WGS sequence"/>
</dbReference>
<gene>
    <name evidence="9" type="ORF">IX84_30445</name>
</gene>
<evidence type="ECO:0000259" key="8">
    <source>
        <dbReference type="Pfam" id="PF14322"/>
    </source>
</evidence>
<dbReference type="Pfam" id="PF14322">
    <property type="entry name" value="SusD-like_3"/>
    <property type="match status" value="1"/>
</dbReference>
<keyword evidence="10" id="KW-1185">Reference proteome</keyword>
<evidence type="ECO:0000256" key="6">
    <source>
        <dbReference type="SAM" id="SignalP"/>
    </source>
</evidence>
<dbReference type="InterPro" id="IPR033985">
    <property type="entry name" value="SusD-like_N"/>
</dbReference>
<dbReference type="STRING" id="1524460.IX84_30445"/>
<protein>
    <recommendedName>
        <fullName evidence="11">Carbohydrate-binding protein SusD</fullName>
    </recommendedName>
</protein>
<dbReference type="Gene3D" id="1.25.40.390">
    <property type="match status" value="1"/>
</dbReference>
<keyword evidence="4" id="KW-0472">Membrane</keyword>
<feature type="domain" description="SusD-like N-terminal" evidence="8">
    <location>
        <begin position="20"/>
        <end position="223"/>
    </location>
</feature>
<evidence type="ECO:0000259" key="7">
    <source>
        <dbReference type="Pfam" id="PF07980"/>
    </source>
</evidence>
<dbReference type="Gene3D" id="2.20.20.130">
    <property type="match status" value="1"/>
</dbReference>
<evidence type="ECO:0000256" key="5">
    <source>
        <dbReference type="ARBA" id="ARBA00023237"/>
    </source>
</evidence>
<feature type="signal peptide" evidence="6">
    <location>
        <begin position="1"/>
        <end position="21"/>
    </location>
</feature>
<dbReference type="EMBL" id="JPOS01000098">
    <property type="protein sequence ID" value="KGE84945.1"/>
    <property type="molecule type" value="Genomic_DNA"/>
</dbReference>
<dbReference type="InterPro" id="IPR012944">
    <property type="entry name" value="SusD_RagB_dom"/>
</dbReference>
<dbReference type="GO" id="GO:0009279">
    <property type="term" value="C:cell outer membrane"/>
    <property type="evidence" value="ECO:0007669"/>
    <property type="project" value="UniProtKB-SubCell"/>
</dbReference>
<proteinExistence type="inferred from homology"/>
<dbReference type="PROSITE" id="PS51257">
    <property type="entry name" value="PROKAR_LIPOPROTEIN"/>
    <property type="match status" value="1"/>
</dbReference>
<dbReference type="AlphaFoldDB" id="A0A098RYE5"/>
<dbReference type="Gene3D" id="1.25.40.900">
    <property type="match status" value="1"/>
</dbReference>